<sequence>MSVKPRNLATPRWLLPFAVVGLLVVAGPLVGLVASIPWSQVPQLVSTQEARQAFVLSLVTATVSTVVCVVLGFPLSLWLRRWFALADCRGSGPLSGFSKAAVAAVQLLVYAPLVLSPVVSGLAMIFFWGRRGIVGGWLDSVGIHLAYTTLGVMMVQVFVSLPFFVATTVTALAAIPRRLEEAAATEGASRTETLRHIVIPLAAPGMATGAVLSFARSLSEFGATITFAGNIAGESRTIPLLVSLGLSSGDMDQALGACILLLGIYLFVIAAVAAVRVISAVSRASTASRISSVGRTS</sequence>
<evidence type="ECO:0000256" key="1">
    <source>
        <dbReference type="ARBA" id="ARBA00004141"/>
    </source>
</evidence>
<dbReference type="CDD" id="cd06261">
    <property type="entry name" value="TM_PBP2"/>
    <property type="match status" value="1"/>
</dbReference>
<evidence type="ECO:0000256" key="9">
    <source>
        <dbReference type="RuleBase" id="RU363032"/>
    </source>
</evidence>
<organism evidence="11 12">
    <name type="scientific">Corynebacterium falsenii</name>
    <dbReference type="NCBI Taxonomy" id="108486"/>
    <lineage>
        <taxon>Bacteria</taxon>
        <taxon>Bacillati</taxon>
        <taxon>Actinomycetota</taxon>
        <taxon>Actinomycetes</taxon>
        <taxon>Mycobacteriales</taxon>
        <taxon>Corynebacteriaceae</taxon>
        <taxon>Corynebacterium</taxon>
    </lineage>
</organism>
<proteinExistence type="inferred from homology"/>
<keyword evidence="12" id="KW-1185">Reference proteome</keyword>
<evidence type="ECO:0000256" key="6">
    <source>
        <dbReference type="ARBA" id="ARBA00023032"/>
    </source>
</evidence>
<comment type="subunit">
    <text evidence="2">The complex is composed of two ATP-binding proteins (CysA), two transmembrane proteins (CysT and CysW) and a solute-binding protein (CysP).</text>
</comment>
<dbReference type="GO" id="GO:0015419">
    <property type="term" value="F:ABC-type sulfate transporter activity"/>
    <property type="evidence" value="ECO:0007669"/>
    <property type="project" value="InterPro"/>
</dbReference>
<evidence type="ECO:0000313" key="11">
    <source>
        <dbReference type="EMBL" id="RIX36977.1"/>
    </source>
</evidence>
<reference evidence="11 12" key="1">
    <citation type="submission" date="2018-09" db="EMBL/GenBank/DDBJ databases">
        <title>Optimization and identification of Corynebacterium falsenii FN1-14 from fish paste.</title>
        <authorList>
            <person name="Daroonpunt R."/>
            <person name="Tanasupawat S."/>
        </authorList>
    </citation>
    <scope>NUCLEOTIDE SEQUENCE [LARGE SCALE GENOMIC DNA]</scope>
    <source>
        <strain evidence="11 12">FN1-14</strain>
    </source>
</reference>
<keyword evidence="7 9" id="KW-0472">Membrane</keyword>
<evidence type="ECO:0000256" key="4">
    <source>
        <dbReference type="ARBA" id="ARBA00022692"/>
    </source>
</evidence>
<evidence type="ECO:0000259" key="10">
    <source>
        <dbReference type="PROSITE" id="PS50928"/>
    </source>
</evidence>
<dbReference type="Proteomes" id="UP000285278">
    <property type="component" value="Unassembled WGS sequence"/>
</dbReference>
<evidence type="ECO:0000256" key="3">
    <source>
        <dbReference type="ARBA" id="ARBA00022448"/>
    </source>
</evidence>
<keyword evidence="6" id="KW-0764">Sulfate transport</keyword>
<dbReference type="PANTHER" id="PTHR30406">
    <property type="entry name" value="SULFATE TRANSPORT SYSTEM PERMEASE PROTEIN"/>
    <property type="match status" value="1"/>
</dbReference>
<keyword evidence="5 9" id="KW-1133">Transmembrane helix</keyword>
<keyword evidence="3 9" id="KW-0813">Transport</keyword>
<feature type="transmembrane region" description="Helical" evidence="9">
    <location>
        <begin position="100"/>
        <end position="129"/>
    </location>
</feature>
<dbReference type="InterPro" id="IPR035906">
    <property type="entry name" value="MetI-like_sf"/>
</dbReference>
<feature type="domain" description="ABC transmembrane type-1" evidence="10">
    <location>
        <begin position="54"/>
        <end position="273"/>
    </location>
</feature>
<evidence type="ECO:0000256" key="7">
    <source>
        <dbReference type="ARBA" id="ARBA00023136"/>
    </source>
</evidence>
<dbReference type="InterPro" id="IPR005667">
    <property type="entry name" value="Sulph_transpt2"/>
</dbReference>
<dbReference type="SUPFAM" id="SSF161098">
    <property type="entry name" value="MetI-like"/>
    <property type="match status" value="1"/>
</dbReference>
<dbReference type="Gene3D" id="1.10.3720.10">
    <property type="entry name" value="MetI-like"/>
    <property type="match status" value="1"/>
</dbReference>
<comment type="similarity">
    <text evidence="9">Belongs to the binding-protein-dependent transport system permease family.</text>
</comment>
<dbReference type="EMBL" id="QXJK01000001">
    <property type="protein sequence ID" value="RIX36977.1"/>
    <property type="molecule type" value="Genomic_DNA"/>
</dbReference>
<comment type="subcellular location">
    <subcellularLocation>
        <location evidence="9">Cell membrane</location>
        <topology evidence="9">Multi-pass membrane protein</topology>
    </subcellularLocation>
    <subcellularLocation>
        <location evidence="1">Membrane</location>
        <topology evidence="1">Multi-pass membrane protein</topology>
    </subcellularLocation>
</comment>
<dbReference type="AlphaFoldDB" id="A0A418QAD0"/>
<dbReference type="RefSeq" id="WP_119664236.1">
    <property type="nucleotide sequence ID" value="NZ_QXJK01000001.1"/>
</dbReference>
<comment type="caution">
    <text evidence="11">The sequence shown here is derived from an EMBL/GenBank/DDBJ whole genome shotgun (WGS) entry which is preliminary data.</text>
</comment>
<evidence type="ECO:0000256" key="2">
    <source>
        <dbReference type="ARBA" id="ARBA00011779"/>
    </source>
</evidence>
<dbReference type="PROSITE" id="PS50928">
    <property type="entry name" value="ABC_TM1"/>
    <property type="match status" value="1"/>
</dbReference>
<dbReference type="GO" id="GO:0005886">
    <property type="term" value="C:plasma membrane"/>
    <property type="evidence" value="ECO:0007669"/>
    <property type="project" value="UniProtKB-SubCell"/>
</dbReference>
<evidence type="ECO:0000256" key="5">
    <source>
        <dbReference type="ARBA" id="ARBA00022989"/>
    </source>
</evidence>
<dbReference type="InterPro" id="IPR000515">
    <property type="entry name" value="MetI-like"/>
</dbReference>
<name>A0A418QAD0_9CORY</name>
<feature type="transmembrane region" description="Helical" evidence="9">
    <location>
        <begin position="12"/>
        <end position="34"/>
    </location>
</feature>
<evidence type="ECO:0000313" key="12">
    <source>
        <dbReference type="Proteomes" id="UP000285278"/>
    </source>
</evidence>
<evidence type="ECO:0000256" key="8">
    <source>
        <dbReference type="ARBA" id="ARBA00025323"/>
    </source>
</evidence>
<dbReference type="OrthoDB" id="9774448at2"/>
<keyword evidence="4 9" id="KW-0812">Transmembrane</keyword>
<feature type="transmembrane region" description="Helical" evidence="9">
    <location>
        <begin position="254"/>
        <end position="275"/>
    </location>
</feature>
<dbReference type="PANTHER" id="PTHR30406:SF8">
    <property type="entry name" value="SULFATE TRANSPORT SYSTEM PERMEASE PROTEIN CYST"/>
    <property type="match status" value="1"/>
</dbReference>
<feature type="transmembrane region" description="Helical" evidence="9">
    <location>
        <begin position="54"/>
        <end position="79"/>
    </location>
</feature>
<gene>
    <name evidence="11" type="ORF">D3M95_01410</name>
</gene>
<comment type="function">
    <text evidence="8">Part of the ABC transporter complex CysAWTP (TC 3.A.1.6.1) involved in sulfate/thiosulfate import. Probably responsible for the translocation of the substrate across the membrane.</text>
</comment>
<feature type="transmembrane region" description="Helical" evidence="9">
    <location>
        <begin position="196"/>
        <end position="215"/>
    </location>
</feature>
<feature type="transmembrane region" description="Helical" evidence="9">
    <location>
        <begin position="149"/>
        <end position="175"/>
    </location>
</feature>
<protein>
    <submittedName>
        <fullName evidence="11">ABC transporter permease subunit</fullName>
    </submittedName>
</protein>
<accession>A0A418QAD0</accession>
<dbReference type="Pfam" id="PF00528">
    <property type="entry name" value="BPD_transp_1"/>
    <property type="match status" value="1"/>
</dbReference>
<dbReference type="STRING" id="1451189.CFAL_10085"/>